<dbReference type="STRING" id="4232.A0A251VD84"/>
<organism evidence="3 4">
    <name type="scientific">Helianthus annuus</name>
    <name type="common">Common sunflower</name>
    <dbReference type="NCBI Taxonomy" id="4232"/>
    <lineage>
        <taxon>Eukaryota</taxon>
        <taxon>Viridiplantae</taxon>
        <taxon>Streptophyta</taxon>
        <taxon>Embryophyta</taxon>
        <taxon>Tracheophyta</taxon>
        <taxon>Spermatophyta</taxon>
        <taxon>Magnoliopsida</taxon>
        <taxon>eudicotyledons</taxon>
        <taxon>Gunneridae</taxon>
        <taxon>Pentapetalae</taxon>
        <taxon>asterids</taxon>
        <taxon>campanulids</taxon>
        <taxon>Asterales</taxon>
        <taxon>Asteraceae</taxon>
        <taxon>Asteroideae</taxon>
        <taxon>Heliantheae alliance</taxon>
        <taxon>Heliantheae</taxon>
        <taxon>Helianthus</taxon>
    </lineage>
</organism>
<comment type="similarity">
    <text evidence="1">Belongs to the 'GDSL' lipolytic enzyme family.</text>
</comment>
<dbReference type="Gene3D" id="3.40.50.1110">
    <property type="entry name" value="SGNH hydrolase"/>
    <property type="match status" value="1"/>
</dbReference>
<dbReference type="FunFam" id="3.40.50.1110:FF:000002">
    <property type="entry name" value="isoamyl acetate-hydrolyzing esterase 1 homolog"/>
    <property type="match status" value="1"/>
</dbReference>
<protein>
    <submittedName>
        <fullName evidence="3">Putative isoamyl acetate-hydrolyzing esterase</fullName>
    </submittedName>
</protein>
<dbReference type="SUPFAM" id="SSF52266">
    <property type="entry name" value="SGNH hydrolase"/>
    <property type="match status" value="1"/>
</dbReference>
<name>A0A251VD84_HELAN</name>
<dbReference type="CDD" id="cd01838">
    <property type="entry name" value="Isoamyl_acetate_hydrolase_like"/>
    <property type="match status" value="1"/>
</dbReference>
<proteinExistence type="inferred from homology"/>
<dbReference type="AlphaFoldDB" id="A0A251VD84"/>
<dbReference type="InterPro" id="IPR036514">
    <property type="entry name" value="SGNH_hydro_sf"/>
</dbReference>
<reference evidence="4" key="1">
    <citation type="journal article" date="2017" name="Nature">
        <title>The sunflower genome provides insights into oil metabolism, flowering and Asterid evolution.</title>
        <authorList>
            <person name="Badouin H."/>
            <person name="Gouzy J."/>
            <person name="Grassa C.J."/>
            <person name="Murat F."/>
            <person name="Staton S.E."/>
            <person name="Cottret L."/>
            <person name="Lelandais-Briere C."/>
            <person name="Owens G.L."/>
            <person name="Carrere S."/>
            <person name="Mayjonade B."/>
            <person name="Legrand L."/>
            <person name="Gill N."/>
            <person name="Kane N.C."/>
            <person name="Bowers J.E."/>
            <person name="Hubner S."/>
            <person name="Bellec A."/>
            <person name="Berard A."/>
            <person name="Berges H."/>
            <person name="Blanchet N."/>
            <person name="Boniface M.C."/>
            <person name="Brunel D."/>
            <person name="Catrice O."/>
            <person name="Chaidir N."/>
            <person name="Claudel C."/>
            <person name="Donnadieu C."/>
            <person name="Faraut T."/>
            <person name="Fievet G."/>
            <person name="Helmstetter N."/>
            <person name="King M."/>
            <person name="Knapp S.J."/>
            <person name="Lai Z."/>
            <person name="Le Paslier M.C."/>
            <person name="Lippi Y."/>
            <person name="Lorenzon L."/>
            <person name="Mandel J.R."/>
            <person name="Marage G."/>
            <person name="Marchand G."/>
            <person name="Marquand E."/>
            <person name="Bret-Mestries E."/>
            <person name="Morien E."/>
            <person name="Nambeesan S."/>
            <person name="Nguyen T."/>
            <person name="Pegot-Espagnet P."/>
            <person name="Pouilly N."/>
            <person name="Raftis F."/>
            <person name="Sallet E."/>
            <person name="Schiex T."/>
            <person name="Thomas J."/>
            <person name="Vandecasteele C."/>
            <person name="Vares D."/>
            <person name="Vear F."/>
            <person name="Vautrin S."/>
            <person name="Crespi M."/>
            <person name="Mangin B."/>
            <person name="Burke J.M."/>
            <person name="Salse J."/>
            <person name="Munos S."/>
            <person name="Vincourt P."/>
            <person name="Rieseberg L.H."/>
            <person name="Langlade N.B."/>
        </authorList>
    </citation>
    <scope>NUCLEOTIDE SEQUENCE [LARGE SCALE GENOMIC DNA]</scope>
    <source>
        <strain evidence="4">cv. SF193</strain>
    </source>
</reference>
<evidence type="ECO:0000256" key="2">
    <source>
        <dbReference type="ARBA" id="ARBA00022801"/>
    </source>
</evidence>
<accession>A0A251VD84</accession>
<dbReference type="OMA" id="WESAMIR"/>
<evidence type="ECO:0000313" key="4">
    <source>
        <dbReference type="Proteomes" id="UP000215914"/>
    </source>
</evidence>
<gene>
    <name evidence="3" type="primary">IAH1</name>
    <name evidence="3" type="ORF">HannXRQ_Chr02g0036021</name>
</gene>
<dbReference type="InterPro" id="IPR045136">
    <property type="entry name" value="Iah1-like"/>
</dbReference>
<evidence type="ECO:0000313" key="3">
    <source>
        <dbReference type="EMBL" id="OTG33555.1"/>
    </source>
</evidence>
<keyword evidence="4" id="KW-1185">Reference proteome</keyword>
<keyword evidence="2" id="KW-0378">Hydrolase</keyword>
<sequence length="282" mass="32016">MRPQFVLFGDSITELSFKSGGWGASLTDTYSRKADILVRGYDGYTSRWALFLLHHIFPLTSSTPPVATTVFFGANDAALTGRYSERQHVPLDEYKENLRKIVRHLKECSPTMLIVLITPPPIDEEWQQQYAASPHGEKAMKLPERTNEVTGIYANGCVEVAKEFGVSSVNLWSKMQEIQGWQKKFLRLHIHRTRDLADGSRDFMIHPILTHHLITHKTLSIPLHLSDGLHLTPEGNRVVYEEVVKVLSGAWLSAPEMPADFPHHLEIDPENPAKVFQERCLL</sequence>
<dbReference type="Pfam" id="PF00657">
    <property type="entry name" value="Lipase_GDSL"/>
    <property type="match status" value="1"/>
</dbReference>
<dbReference type="InParanoid" id="A0A251VD84"/>
<dbReference type="EMBL" id="CM007891">
    <property type="protein sequence ID" value="OTG33555.1"/>
    <property type="molecule type" value="Genomic_DNA"/>
</dbReference>
<dbReference type="PANTHER" id="PTHR14209">
    <property type="entry name" value="ISOAMYL ACETATE-HYDROLYZING ESTERASE 1"/>
    <property type="match status" value="1"/>
</dbReference>
<dbReference type="FunCoup" id="A0A251VD84">
    <property type="interactions" value="4859"/>
</dbReference>
<dbReference type="InterPro" id="IPR001087">
    <property type="entry name" value="GDSL"/>
</dbReference>
<evidence type="ECO:0000256" key="1">
    <source>
        <dbReference type="ARBA" id="ARBA00008668"/>
    </source>
</evidence>
<dbReference type="GO" id="GO:0016788">
    <property type="term" value="F:hydrolase activity, acting on ester bonds"/>
    <property type="evidence" value="ECO:0007669"/>
    <property type="project" value="InterPro"/>
</dbReference>
<dbReference type="Proteomes" id="UP000215914">
    <property type="component" value="Chromosome 2"/>
</dbReference>
<dbReference type="PANTHER" id="PTHR14209:SF36">
    <property type="entry name" value="GDSL-LIKE LIPASE_ACYLHYDROLASE FAMILY PROTEIN, EXPRESSED"/>
    <property type="match status" value="1"/>
</dbReference>